<feature type="region of interest" description="Disordered" evidence="1">
    <location>
        <begin position="119"/>
        <end position="200"/>
    </location>
</feature>
<dbReference type="EMBL" id="JBJQOH010000008">
    <property type="protein sequence ID" value="KAL3675718.1"/>
    <property type="molecule type" value="Genomic_DNA"/>
</dbReference>
<feature type="compositionally biased region" description="Basic and acidic residues" evidence="1">
    <location>
        <begin position="182"/>
        <end position="193"/>
    </location>
</feature>
<reference evidence="3 4" key="1">
    <citation type="submission" date="2024-09" db="EMBL/GenBank/DDBJ databases">
        <title>Chromosome-scale assembly of Riccia sorocarpa.</title>
        <authorList>
            <person name="Paukszto L."/>
        </authorList>
    </citation>
    <scope>NUCLEOTIDE SEQUENCE [LARGE SCALE GENOMIC DNA]</scope>
    <source>
        <strain evidence="3">LP-2024</strain>
        <tissue evidence="3">Aerial parts of the thallus</tissue>
    </source>
</reference>
<protein>
    <recommendedName>
        <fullName evidence="2">Retrotransposon gag domain-containing protein</fullName>
    </recommendedName>
</protein>
<evidence type="ECO:0000313" key="4">
    <source>
        <dbReference type="Proteomes" id="UP001633002"/>
    </source>
</evidence>
<evidence type="ECO:0000259" key="2">
    <source>
        <dbReference type="Pfam" id="PF03732"/>
    </source>
</evidence>
<comment type="caution">
    <text evidence="3">The sequence shown here is derived from an EMBL/GenBank/DDBJ whole genome shotgun (WGS) entry which is preliminary data.</text>
</comment>
<evidence type="ECO:0000313" key="3">
    <source>
        <dbReference type="EMBL" id="KAL3675718.1"/>
    </source>
</evidence>
<feature type="compositionally biased region" description="Basic residues" evidence="1">
    <location>
        <begin position="141"/>
        <end position="154"/>
    </location>
</feature>
<dbReference type="AlphaFoldDB" id="A0ABD3G983"/>
<gene>
    <name evidence="3" type="ORF">R1sor_025666</name>
</gene>
<dbReference type="PANTHER" id="PTHR33223:SF6">
    <property type="entry name" value="CCHC-TYPE DOMAIN-CONTAINING PROTEIN"/>
    <property type="match status" value="1"/>
</dbReference>
<dbReference type="PANTHER" id="PTHR33223">
    <property type="entry name" value="CCHC-TYPE DOMAIN-CONTAINING PROTEIN"/>
    <property type="match status" value="1"/>
</dbReference>
<organism evidence="3 4">
    <name type="scientific">Riccia sorocarpa</name>
    <dbReference type="NCBI Taxonomy" id="122646"/>
    <lineage>
        <taxon>Eukaryota</taxon>
        <taxon>Viridiplantae</taxon>
        <taxon>Streptophyta</taxon>
        <taxon>Embryophyta</taxon>
        <taxon>Marchantiophyta</taxon>
        <taxon>Marchantiopsida</taxon>
        <taxon>Marchantiidae</taxon>
        <taxon>Marchantiales</taxon>
        <taxon>Ricciaceae</taxon>
        <taxon>Riccia</taxon>
    </lineage>
</organism>
<dbReference type="Proteomes" id="UP001633002">
    <property type="component" value="Unassembled WGS sequence"/>
</dbReference>
<dbReference type="InterPro" id="IPR005162">
    <property type="entry name" value="Retrotrans_gag_dom"/>
</dbReference>
<accession>A0ABD3G983</accession>
<feature type="domain" description="Retrotransposon gag" evidence="2">
    <location>
        <begin position="35"/>
        <end position="97"/>
    </location>
</feature>
<dbReference type="Pfam" id="PF03732">
    <property type="entry name" value="Retrotrans_gag"/>
    <property type="match status" value="1"/>
</dbReference>
<evidence type="ECO:0000256" key="1">
    <source>
        <dbReference type="SAM" id="MobiDB-lite"/>
    </source>
</evidence>
<proteinExistence type="predicted"/>
<keyword evidence="4" id="KW-1185">Reference proteome</keyword>
<name>A0ABD3G983_9MARC</name>
<sequence>MATSITRFRYPSYRGKESEDPDAFVEEFNQIATEKATWAALRKAFLTKFRSLGFNKQVYNRLATLDKKKKELLRTYTQRFRDLVNRLTNKPIDEQAVEWYICGLPTDLAFQCRKASYSSSEEEETSTSESSSSESDESSTRRSKTSARRKKKEAKRRDSSEGSSSSEEERKPTSSSKRKSKTDKGHTKGDCRLSKGAGIF</sequence>